<feature type="region of interest" description="Disordered" evidence="9">
    <location>
        <begin position="1"/>
        <end position="89"/>
    </location>
</feature>
<dbReference type="CDD" id="cd14688">
    <property type="entry name" value="bZIP_YAP"/>
    <property type="match status" value="1"/>
</dbReference>
<feature type="domain" description="BZIP" evidence="10">
    <location>
        <begin position="64"/>
        <end position="127"/>
    </location>
</feature>
<feature type="region of interest" description="Disordered" evidence="9">
    <location>
        <begin position="557"/>
        <end position="597"/>
    </location>
</feature>
<evidence type="ECO:0000256" key="3">
    <source>
        <dbReference type="ARBA" id="ARBA00023015"/>
    </source>
</evidence>
<proteinExistence type="inferred from homology"/>
<gene>
    <name evidence="11" type="ORF">AWRI1631_131310</name>
</gene>
<keyword evidence="5" id="KW-0010">Activator</keyword>
<dbReference type="GO" id="GO:0005737">
    <property type="term" value="C:cytoplasm"/>
    <property type="evidence" value="ECO:0007669"/>
    <property type="project" value="UniProtKB-SubCell"/>
</dbReference>
<dbReference type="SUPFAM" id="SSF57959">
    <property type="entry name" value="Leucine zipper domain"/>
    <property type="match status" value="1"/>
</dbReference>
<evidence type="ECO:0000313" key="12">
    <source>
        <dbReference type="Proteomes" id="UP000008988"/>
    </source>
</evidence>
<comment type="similarity">
    <text evidence="8">Belongs to the bZIP family. YAP subfamily.</text>
</comment>
<feature type="region of interest" description="Disordered" evidence="9">
    <location>
        <begin position="150"/>
        <end position="169"/>
    </location>
</feature>
<dbReference type="GO" id="GO:0090575">
    <property type="term" value="C:RNA polymerase II transcription regulator complex"/>
    <property type="evidence" value="ECO:0007669"/>
    <property type="project" value="TreeGrafter"/>
</dbReference>
<protein>
    <submittedName>
        <fullName evidence="11">YML007Wp-like protein</fullName>
    </submittedName>
</protein>
<keyword evidence="7" id="KW-0539">Nucleus</keyword>
<feature type="compositionally biased region" description="Polar residues" evidence="9">
    <location>
        <begin position="557"/>
        <end position="576"/>
    </location>
</feature>
<dbReference type="Pfam" id="PF08601">
    <property type="entry name" value="PAP1"/>
    <property type="match status" value="1"/>
</dbReference>
<feature type="region of interest" description="Disordered" evidence="9">
    <location>
        <begin position="516"/>
        <end position="538"/>
    </location>
</feature>
<evidence type="ECO:0000259" key="10">
    <source>
        <dbReference type="PROSITE" id="PS50217"/>
    </source>
</evidence>
<feature type="compositionally biased region" description="Basic and acidic residues" evidence="9">
    <location>
        <begin position="80"/>
        <end position="89"/>
    </location>
</feature>
<dbReference type="InterPro" id="IPR050936">
    <property type="entry name" value="AP-1-like"/>
</dbReference>
<feature type="region of interest" description="Disordered" evidence="9">
    <location>
        <begin position="392"/>
        <end position="427"/>
    </location>
</feature>
<evidence type="ECO:0000256" key="8">
    <source>
        <dbReference type="ARBA" id="ARBA00038132"/>
    </source>
</evidence>
<dbReference type="PANTHER" id="PTHR40621">
    <property type="entry name" value="TRANSCRIPTION FACTOR KAPC-RELATED"/>
    <property type="match status" value="1"/>
</dbReference>
<dbReference type="InterPro" id="IPR046347">
    <property type="entry name" value="bZIP_sf"/>
</dbReference>
<evidence type="ECO:0000256" key="4">
    <source>
        <dbReference type="ARBA" id="ARBA00023125"/>
    </source>
</evidence>
<evidence type="ECO:0000256" key="6">
    <source>
        <dbReference type="ARBA" id="ARBA00023163"/>
    </source>
</evidence>
<dbReference type="Gene3D" id="1.20.5.170">
    <property type="match status" value="1"/>
</dbReference>
<dbReference type="AlphaFoldDB" id="B5VPC0"/>
<feature type="compositionally biased region" description="Polar residues" evidence="9">
    <location>
        <begin position="150"/>
        <end position="162"/>
    </location>
</feature>
<dbReference type="FunFam" id="1.10.238.100:FF:000002">
    <property type="entry name" value="AP-1-like transcription factor"/>
    <property type="match status" value="1"/>
</dbReference>
<dbReference type="GO" id="GO:0000976">
    <property type="term" value="F:transcription cis-regulatory region binding"/>
    <property type="evidence" value="ECO:0007669"/>
    <property type="project" value="InterPro"/>
</dbReference>
<name>B5VPC0_YEAS6</name>
<feature type="compositionally biased region" description="Low complexity" evidence="9">
    <location>
        <begin position="392"/>
        <end position="423"/>
    </location>
</feature>
<keyword evidence="4" id="KW-0238">DNA-binding</keyword>
<evidence type="ECO:0000256" key="1">
    <source>
        <dbReference type="ARBA" id="ARBA00004123"/>
    </source>
</evidence>
<dbReference type="SMART" id="SM00338">
    <property type="entry name" value="BRLZ"/>
    <property type="match status" value="1"/>
</dbReference>
<dbReference type="Gene3D" id="1.10.238.100">
    <property type="entry name" value="YAP1 redox domain. Chain B"/>
    <property type="match status" value="1"/>
</dbReference>
<dbReference type="PROSITE" id="PS00036">
    <property type="entry name" value="BZIP_BASIC"/>
    <property type="match status" value="1"/>
</dbReference>
<keyword evidence="6" id="KW-0804">Transcription</keyword>
<reference evidence="11 12" key="1">
    <citation type="journal article" date="2008" name="FEMS Yeast Res.">
        <title>Comparative genome analysis of a Saccharomyces cerevisiae wine strain.</title>
        <authorList>
            <person name="Borneman A.R."/>
            <person name="Forgan A.H."/>
            <person name="Pretorius I.S."/>
            <person name="Chambers P.J."/>
        </authorList>
    </citation>
    <scope>NUCLEOTIDE SEQUENCE [LARGE SCALE GENOMIC DNA]</scope>
    <source>
        <strain evidence="11 12">AWRI1631</strain>
    </source>
</reference>
<feature type="compositionally biased region" description="Low complexity" evidence="9">
    <location>
        <begin position="226"/>
        <end position="246"/>
    </location>
</feature>
<dbReference type="FunFam" id="1.20.5.170:FF:000067">
    <property type="entry name" value="BZIP transcription factor"/>
    <property type="match status" value="1"/>
</dbReference>
<sequence>MSVSTAKRSLDVVSPGSLAEFEGSKSRHDEIENEHRRTGTRDGEDSEQPKKKGSKTSKKQDLDPETKQKRTAQNRAAQRAFRERKERKMKELEKKVQSLESIQQQNEVEATFLRDQLITLVNELKKYRPETRNDSKVLEYLARRDPNLLFSKNNVNHSNSEPIDTPNDDIQENVKQKMNFTFQYPLDNDNDNDDSKNVGKQLPSPNDPSHSAPMPINQTQKKLSDATDSSSATLDSLSNSNDVLNNTPNSSTSMDWLDNVIYTNRFVSGDDGSNSKTKNLDSNMFSNDFNFENQFDEQVSEFCSKMNQVCGTRQCPIPKKPISALDKEVFASSSILSSNSPALTNTWESHSNITDNTPANVIATDATKYENSFSGFGRLGFDMSANHYVVNDNSTGSTDSTDSTGSTGSTGNKNKKNNNNSDDVLPFISESPFDMNQVTNFFSPGSTGIGNNAASNTNPSLLQSSKEDIPFINANLAFPDDNSTNIQLQPFSESQSQNKFDYDMFFRDSSKEGNNLFGEFLEDDDDDKKAANMSDDESSLIKNQLINEEPELPKQYLQSVPGNESEISQKNGSSLQNADKINNGNDNDNDNDVVPSKEGSLLRCSEIWDRITTHPKYSDIDVDGLCSELMAKAKCSERGVVINAEDVQLALNKHMN</sequence>
<evidence type="ECO:0000256" key="2">
    <source>
        <dbReference type="ARBA" id="ARBA00004496"/>
    </source>
</evidence>
<keyword evidence="3" id="KW-0805">Transcription regulation</keyword>
<comment type="caution">
    <text evidence="11">The sequence shown here is derived from an EMBL/GenBank/DDBJ whole genome shotgun (WGS) entry which is preliminary data.</text>
</comment>
<dbReference type="InterPro" id="IPR023167">
    <property type="entry name" value="Yap1_redox_dom_sf"/>
</dbReference>
<dbReference type="GO" id="GO:0034599">
    <property type="term" value="P:cellular response to oxidative stress"/>
    <property type="evidence" value="ECO:0007669"/>
    <property type="project" value="UniProtKB-ARBA"/>
</dbReference>
<dbReference type="Pfam" id="PF00170">
    <property type="entry name" value="bZIP_1"/>
    <property type="match status" value="1"/>
</dbReference>
<feature type="region of interest" description="Disordered" evidence="9">
    <location>
        <begin position="183"/>
        <end position="251"/>
    </location>
</feature>
<dbReference type="SUPFAM" id="SSF111430">
    <property type="entry name" value="YAP1 redox domain"/>
    <property type="match status" value="1"/>
</dbReference>
<comment type="subcellular location">
    <subcellularLocation>
        <location evidence="2">Cytoplasm</location>
    </subcellularLocation>
    <subcellularLocation>
        <location evidence="1">Nucleus</location>
    </subcellularLocation>
</comment>
<evidence type="ECO:0000313" key="11">
    <source>
        <dbReference type="EMBL" id="EDZ70224.1"/>
    </source>
</evidence>
<dbReference type="PROSITE" id="PS50217">
    <property type="entry name" value="BZIP"/>
    <property type="match status" value="1"/>
</dbReference>
<dbReference type="EMBL" id="ABSV01001788">
    <property type="protein sequence ID" value="EDZ70224.1"/>
    <property type="molecule type" value="Genomic_DNA"/>
</dbReference>
<accession>B5VPC0</accession>
<evidence type="ECO:0000256" key="7">
    <source>
        <dbReference type="ARBA" id="ARBA00023242"/>
    </source>
</evidence>
<feature type="compositionally biased region" description="Low complexity" evidence="9">
    <location>
        <begin position="577"/>
        <end position="586"/>
    </location>
</feature>
<dbReference type="InterPro" id="IPR004827">
    <property type="entry name" value="bZIP"/>
</dbReference>
<feature type="compositionally biased region" description="Basic and acidic residues" evidence="9">
    <location>
        <begin position="22"/>
        <end position="50"/>
    </location>
</feature>
<dbReference type="GO" id="GO:0001228">
    <property type="term" value="F:DNA-binding transcription activator activity, RNA polymerase II-specific"/>
    <property type="evidence" value="ECO:0007669"/>
    <property type="project" value="TreeGrafter"/>
</dbReference>
<dbReference type="SMR" id="B5VPC0"/>
<evidence type="ECO:0000256" key="9">
    <source>
        <dbReference type="SAM" id="MobiDB-lite"/>
    </source>
</evidence>
<organism evidence="11 12">
    <name type="scientific">Saccharomyces cerevisiae (strain AWRI1631)</name>
    <name type="common">Baker's yeast</name>
    <dbReference type="NCBI Taxonomy" id="545124"/>
    <lineage>
        <taxon>Eukaryota</taxon>
        <taxon>Fungi</taxon>
        <taxon>Dikarya</taxon>
        <taxon>Ascomycota</taxon>
        <taxon>Saccharomycotina</taxon>
        <taxon>Saccharomycetes</taxon>
        <taxon>Saccharomycetales</taxon>
        <taxon>Saccharomycetaceae</taxon>
        <taxon>Saccharomyces</taxon>
    </lineage>
</organism>
<dbReference type="InterPro" id="IPR013910">
    <property type="entry name" value="TF_PAP1"/>
</dbReference>
<feature type="compositionally biased region" description="Basic and acidic residues" evidence="9">
    <location>
        <begin position="58"/>
        <end position="68"/>
    </location>
</feature>
<dbReference type="OrthoDB" id="5380163at2759"/>
<dbReference type="Proteomes" id="UP000008988">
    <property type="component" value="Unassembled WGS sequence"/>
</dbReference>
<evidence type="ECO:0000256" key="5">
    <source>
        <dbReference type="ARBA" id="ARBA00023159"/>
    </source>
</evidence>
<dbReference type="PANTHER" id="PTHR40621:SF6">
    <property type="entry name" value="AP-1-LIKE TRANSCRIPTION FACTOR YAP1-RELATED"/>
    <property type="match status" value="1"/>
</dbReference>